<evidence type="ECO:0000256" key="1">
    <source>
        <dbReference type="ARBA" id="ARBA00001974"/>
    </source>
</evidence>
<accession>A0A3P7J3I2</accession>
<gene>
    <name evidence="7" type="ORF">SVUK_LOCUS15008</name>
</gene>
<organism evidence="7 8">
    <name type="scientific">Strongylus vulgaris</name>
    <name type="common">Blood worm</name>
    <dbReference type="NCBI Taxonomy" id="40348"/>
    <lineage>
        <taxon>Eukaryota</taxon>
        <taxon>Metazoa</taxon>
        <taxon>Ecdysozoa</taxon>
        <taxon>Nematoda</taxon>
        <taxon>Chromadorea</taxon>
        <taxon>Rhabditida</taxon>
        <taxon>Rhabditina</taxon>
        <taxon>Rhabditomorpha</taxon>
        <taxon>Strongyloidea</taxon>
        <taxon>Strongylidae</taxon>
        <taxon>Strongylus</taxon>
    </lineage>
</organism>
<dbReference type="EMBL" id="UYYB01107084">
    <property type="protein sequence ID" value="VDM80010.1"/>
    <property type="molecule type" value="Genomic_DNA"/>
</dbReference>
<evidence type="ECO:0000313" key="7">
    <source>
        <dbReference type="EMBL" id="VDM80010.1"/>
    </source>
</evidence>
<name>A0A3P7J3I2_STRVU</name>
<comment type="cofactor">
    <cofactor evidence="1">
        <name>FAD</name>
        <dbReference type="ChEBI" id="CHEBI:57692"/>
    </cofactor>
</comment>
<protein>
    <recommendedName>
        <fullName evidence="6">FAD dependent oxidoreductase domain-containing protein</fullName>
    </recommendedName>
</protein>
<keyword evidence="5" id="KW-0560">Oxidoreductase</keyword>
<keyword evidence="4" id="KW-0274">FAD</keyword>
<keyword evidence="8" id="KW-1185">Reference proteome</keyword>
<dbReference type="GO" id="GO:0019478">
    <property type="term" value="P:D-amino acid catabolic process"/>
    <property type="evidence" value="ECO:0007669"/>
    <property type="project" value="TreeGrafter"/>
</dbReference>
<dbReference type="SUPFAM" id="SSF51971">
    <property type="entry name" value="Nucleotide-binding domain"/>
    <property type="match status" value="1"/>
</dbReference>
<dbReference type="GO" id="GO:0071949">
    <property type="term" value="F:FAD binding"/>
    <property type="evidence" value="ECO:0007669"/>
    <property type="project" value="InterPro"/>
</dbReference>
<evidence type="ECO:0000313" key="8">
    <source>
        <dbReference type="Proteomes" id="UP000270094"/>
    </source>
</evidence>
<dbReference type="Gene3D" id="3.40.50.720">
    <property type="entry name" value="NAD(P)-binding Rossmann-like Domain"/>
    <property type="match status" value="1"/>
</dbReference>
<evidence type="ECO:0000256" key="5">
    <source>
        <dbReference type="ARBA" id="ARBA00023002"/>
    </source>
</evidence>
<dbReference type="AlphaFoldDB" id="A0A3P7J3I2"/>
<dbReference type="PANTHER" id="PTHR11530">
    <property type="entry name" value="D-AMINO ACID OXIDASE"/>
    <property type="match status" value="1"/>
</dbReference>
<evidence type="ECO:0000256" key="4">
    <source>
        <dbReference type="ARBA" id="ARBA00022827"/>
    </source>
</evidence>
<dbReference type="InterPro" id="IPR023209">
    <property type="entry name" value="DAO"/>
</dbReference>
<sequence>MMLERHLSGMLNCVVNYLEKAYGDIVYNFRYMRDKERLSLFPDPSRHAIHFSSFAAEGNQYVPFLKKQLLARGVTFVKRKINNVEELADEGYAVVVNCAGLNAGELAGDDNSVYPIRGVVFQVIST</sequence>
<evidence type="ECO:0000256" key="3">
    <source>
        <dbReference type="ARBA" id="ARBA00022630"/>
    </source>
</evidence>
<dbReference type="Pfam" id="PF01266">
    <property type="entry name" value="DAO"/>
    <property type="match status" value="1"/>
</dbReference>
<dbReference type="Proteomes" id="UP000270094">
    <property type="component" value="Unassembled WGS sequence"/>
</dbReference>
<reference evidence="7 8" key="1">
    <citation type="submission" date="2018-11" db="EMBL/GenBank/DDBJ databases">
        <authorList>
            <consortium name="Pathogen Informatics"/>
        </authorList>
    </citation>
    <scope>NUCLEOTIDE SEQUENCE [LARGE SCALE GENOMIC DNA]</scope>
</reference>
<comment type="similarity">
    <text evidence="2">Belongs to the DAMOX/DASOX family.</text>
</comment>
<keyword evidence="3" id="KW-0285">Flavoprotein</keyword>
<proteinExistence type="inferred from homology"/>
<evidence type="ECO:0000259" key="6">
    <source>
        <dbReference type="Pfam" id="PF01266"/>
    </source>
</evidence>
<dbReference type="InterPro" id="IPR006076">
    <property type="entry name" value="FAD-dep_OxRdtase"/>
</dbReference>
<dbReference type="OrthoDB" id="2015447at2759"/>
<evidence type="ECO:0000256" key="2">
    <source>
        <dbReference type="ARBA" id="ARBA00006730"/>
    </source>
</evidence>
<dbReference type="GO" id="GO:0005737">
    <property type="term" value="C:cytoplasm"/>
    <property type="evidence" value="ECO:0007669"/>
    <property type="project" value="TreeGrafter"/>
</dbReference>
<feature type="domain" description="FAD dependent oxidoreductase" evidence="6">
    <location>
        <begin position="28"/>
        <end position="123"/>
    </location>
</feature>
<dbReference type="GO" id="GO:0003884">
    <property type="term" value="F:D-amino-acid oxidase activity"/>
    <property type="evidence" value="ECO:0007669"/>
    <property type="project" value="InterPro"/>
</dbReference>
<dbReference type="PANTHER" id="PTHR11530:SF28">
    <property type="entry name" value="D-ASPARTATE OXIDASE 1"/>
    <property type="match status" value="1"/>
</dbReference>